<dbReference type="EMBL" id="JAMSHJ010000004">
    <property type="protein sequence ID" value="KAI5418148.1"/>
    <property type="molecule type" value="Genomic_DNA"/>
</dbReference>
<dbReference type="PROSITE" id="PS00175">
    <property type="entry name" value="PG_MUTASE"/>
    <property type="match status" value="1"/>
</dbReference>
<evidence type="ECO:0000256" key="2">
    <source>
        <dbReference type="PIRSR" id="PIRSR613078-1"/>
    </source>
</evidence>
<dbReference type="SMART" id="SM00855">
    <property type="entry name" value="PGAM"/>
    <property type="match status" value="1"/>
</dbReference>
<dbReference type="PANTHER" id="PTHR48100:SF4">
    <property type="entry name" value="HISTIDINE PHOSPHATASE FAMILY (BRANCH 1) PROTEIN"/>
    <property type="match status" value="1"/>
</dbReference>
<dbReference type="InterPro" id="IPR050275">
    <property type="entry name" value="PGM_Phosphatase"/>
</dbReference>
<feature type="binding site" evidence="3">
    <location>
        <begin position="25"/>
        <end position="32"/>
    </location>
    <ligand>
        <name>substrate</name>
    </ligand>
</feature>
<evidence type="ECO:0008006" key="6">
    <source>
        <dbReference type="Google" id="ProtNLM"/>
    </source>
</evidence>
<dbReference type="InterPro" id="IPR013078">
    <property type="entry name" value="His_Pase_superF_clade-1"/>
</dbReference>
<dbReference type="InterPro" id="IPR001345">
    <property type="entry name" value="PG/BPGM_mutase_AS"/>
</dbReference>
<protein>
    <recommendedName>
        <fullName evidence="6">Phosphoglycerate mutase</fullName>
    </recommendedName>
</protein>
<gene>
    <name evidence="4" type="ORF">KIW84_042688</name>
</gene>
<dbReference type="Pfam" id="PF00300">
    <property type="entry name" value="His_Phos_1"/>
    <property type="match status" value="1"/>
</dbReference>
<dbReference type="Gramene" id="Psat04G0268800-T1">
    <property type="protein sequence ID" value="KAI5418148.1"/>
    <property type="gene ID" value="KIW84_042688"/>
</dbReference>
<proteinExistence type="inferred from homology"/>
<dbReference type="PANTHER" id="PTHR48100">
    <property type="entry name" value="BROAD-SPECIFICITY PHOSPHATASE YOR283W-RELATED"/>
    <property type="match status" value="1"/>
</dbReference>
<evidence type="ECO:0000256" key="1">
    <source>
        <dbReference type="ARBA" id="ARBA00038362"/>
    </source>
</evidence>
<feature type="active site" description="Proton donor/acceptor" evidence="2">
    <location>
        <position position="101"/>
    </location>
</feature>
<dbReference type="Gene3D" id="3.40.50.1240">
    <property type="entry name" value="Phosphoglycerate mutase-like"/>
    <property type="match status" value="1"/>
</dbReference>
<dbReference type="GO" id="GO:0005829">
    <property type="term" value="C:cytosol"/>
    <property type="evidence" value="ECO:0007669"/>
    <property type="project" value="TreeGrafter"/>
</dbReference>
<evidence type="ECO:0000313" key="5">
    <source>
        <dbReference type="Proteomes" id="UP001058974"/>
    </source>
</evidence>
<dbReference type="GO" id="GO:0016791">
    <property type="term" value="F:phosphatase activity"/>
    <property type="evidence" value="ECO:0007669"/>
    <property type="project" value="TreeGrafter"/>
</dbReference>
<comment type="caution">
    <text evidence="4">The sequence shown here is derived from an EMBL/GenBank/DDBJ whole genome shotgun (WGS) entry which is preliminary data.</text>
</comment>
<feature type="active site" description="Tele-phosphohistidine intermediate" evidence="2">
    <location>
        <position position="26"/>
    </location>
</feature>
<keyword evidence="5" id="KW-1185">Reference proteome</keyword>
<evidence type="ECO:0000256" key="3">
    <source>
        <dbReference type="PIRSR" id="PIRSR613078-2"/>
    </source>
</evidence>
<comment type="similarity">
    <text evidence="1">Belongs to the phosphoglycerate mutase family.</text>
</comment>
<organism evidence="4 5">
    <name type="scientific">Pisum sativum</name>
    <name type="common">Garden pea</name>
    <name type="synonym">Lathyrus oleraceus</name>
    <dbReference type="NCBI Taxonomy" id="3888"/>
    <lineage>
        <taxon>Eukaryota</taxon>
        <taxon>Viridiplantae</taxon>
        <taxon>Streptophyta</taxon>
        <taxon>Embryophyta</taxon>
        <taxon>Tracheophyta</taxon>
        <taxon>Spermatophyta</taxon>
        <taxon>Magnoliopsida</taxon>
        <taxon>eudicotyledons</taxon>
        <taxon>Gunneridae</taxon>
        <taxon>Pentapetalae</taxon>
        <taxon>rosids</taxon>
        <taxon>fabids</taxon>
        <taxon>Fabales</taxon>
        <taxon>Fabaceae</taxon>
        <taxon>Papilionoideae</taxon>
        <taxon>50 kb inversion clade</taxon>
        <taxon>NPAAA clade</taxon>
        <taxon>Hologalegina</taxon>
        <taxon>IRL clade</taxon>
        <taxon>Fabeae</taxon>
        <taxon>Lathyrus</taxon>
    </lineage>
</organism>
<name>A0A9D5AQU5_PEA</name>
<reference evidence="4 5" key="1">
    <citation type="journal article" date="2022" name="Nat. Genet.">
        <title>Improved pea reference genome and pan-genome highlight genomic features and evolutionary characteristics.</title>
        <authorList>
            <person name="Yang T."/>
            <person name="Liu R."/>
            <person name="Luo Y."/>
            <person name="Hu S."/>
            <person name="Wang D."/>
            <person name="Wang C."/>
            <person name="Pandey M.K."/>
            <person name="Ge S."/>
            <person name="Xu Q."/>
            <person name="Li N."/>
            <person name="Li G."/>
            <person name="Huang Y."/>
            <person name="Saxena R.K."/>
            <person name="Ji Y."/>
            <person name="Li M."/>
            <person name="Yan X."/>
            <person name="He Y."/>
            <person name="Liu Y."/>
            <person name="Wang X."/>
            <person name="Xiang C."/>
            <person name="Varshney R.K."/>
            <person name="Ding H."/>
            <person name="Gao S."/>
            <person name="Zong X."/>
        </authorList>
    </citation>
    <scope>NUCLEOTIDE SEQUENCE [LARGE SCALE GENOMIC DNA]</scope>
    <source>
        <strain evidence="4 5">cv. Zhongwan 6</strain>
    </source>
</reference>
<dbReference type="InterPro" id="IPR029033">
    <property type="entry name" value="His_PPase_superfam"/>
</dbReference>
<dbReference type="CDD" id="cd07067">
    <property type="entry name" value="HP_PGM_like"/>
    <property type="match status" value="1"/>
</dbReference>
<dbReference type="SUPFAM" id="SSF53254">
    <property type="entry name" value="Phosphoglycerate mutase-like"/>
    <property type="match status" value="1"/>
</dbReference>
<accession>A0A9D5AQU5</accession>
<dbReference type="AlphaFoldDB" id="A0A9D5AQU5"/>
<dbReference type="Proteomes" id="UP001058974">
    <property type="component" value="Chromosome 4"/>
</dbReference>
<feature type="binding site" evidence="3">
    <location>
        <position position="76"/>
    </location>
    <ligand>
        <name>substrate</name>
    </ligand>
</feature>
<sequence length="297" mass="33189">MTESFITDSLSSYPHPDHAEIIVVRHGQTVWNAERKVQGHLDVELNEIGRDQARAVADKLSRGPKISAIYSSDLQRAFETAQIIASKCGVPQVVKDFDLRERHKGDLQGLSHLEIAKTNPISYKALMSKNEEQEIPGGGESIVQLLERCKSALLRIGQKYKGERVVVVSHGASIEILYKWACVNGYEGKIHNASISVFHLYDEDKWNLKVWADVSHLSQRLLEKVAKNDLREVATVNDGRVVNSLSLREVIQGFSFPALPLMNLIVVGDFNLKSKAQTYIKAYCCAFGCDRTNGEVK</sequence>
<evidence type="ECO:0000313" key="4">
    <source>
        <dbReference type="EMBL" id="KAI5418148.1"/>
    </source>
</evidence>
<dbReference type="FunFam" id="3.40.50.1240:FF:000137">
    <property type="match status" value="1"/>
</dbReference>